<evidence type="ECO:0000313" key="1">
    <source>
        <dbReference type="EMBL" id="EIY52711.1"/>
    </source>
</evidence>
<dbReference type="EMBL" id="AGXS01000015">
    <property type="protein sequence ID" value="EIY52711.1"/>
    <property type="molecule type" value="Genomic_DNA"/>
</dbReference>
<dbReference type="PATRIC" id="fig|997884.3.peg.2309"/>
<comment type="caution">
    <text evidence="1">The sequence shown here is derived from an EMBL/GenBank/DDBJ whole genome shotgun (WGS) entry which is preliminary data.</text>
</comment>
<gene>
    <name evidence="1" type="ORF">HMPREF1068_02258</name>
</gene>
<dbReference type="Proteomes" id="UP000003089">
    <property type="component" value="Unassembled WGS sequence"/>
</dbReference>
<organism evidence="1 2">
    <name type="scientific">Bacteroides nordii CL02T12C05</name>
    <dbReference type="NCBI Taxonomy" id="997884"/>
    <lineage>
        <taxon>Bacteria</taxon>
        <taxon>Pseudomonadati</taxon>
        <taxon>Bacteroidota</taxon>
        <taxon>Bacteroidia</taxon>
        <taxon>Bacteroidales</taxon>
        <taxon>Bacteroidaceae</taxon>
        <taxon>Bacteroides</taxon>
    </lineage>
</organism>
<evidence type="ECO:0000313" key="2">
    <source>
        <dbReference type="Proteomes" id="UP000003089"/>
    </source>
</evidence>
<accession>I9SA74</accession>
<proteinExistence type="predicted"/>
<dbReference type="HOGENOM" id="CLU_587500_0_0_10"/>
<dbReference type="AlphaFoldDB" id="I9SA74"/>
<dbReference type="eggNOG" id="ENOG5030XDA">
    <property type="taxonomic scope" value="Bacteria"/>
</dbReference>
<name>I9SA74_9BACE</name>
<sequence length="465" mass="52489">MLPVIFRFQQMFQVRIVLYAAELLLDDPAHFLLDAVVVPLYLFPHMVLAVPASKVRNHGDRFVGFRLGRHPRVVHDDLAVKDFLFHLLLETVADASHEHALGEVGYFRGRYQRVQLGADAGRCVLTGHVDGLALLEHLPEPFREVLGRFPQHLPGKDIADGILDDARLLFTVVTYQLTEILRAQTDGHLVAAGRGYQGVEPFEIYRRNLVHQDGALKLSLTVHHLDDTGVVQPQGRRIDVLPVRVVAYAQYLWLIRVIDIQREVVPAHDPVERGADHARERDLGTCDLALELLHSPAFPGVHERREVVLQLPVRGQDGEYVRVGLVQQLDGVGEGTVLPVLVDFEIPYDGGKQYDRTFYEEVALFLYPGPIQIQHDHIRRFVGVGDVRHECRVDRVATVAVPRIVEVDYVELNVRLVLVLVLEQMVIDDKAQVGKLEIIAIKRITFLYLLLDELVDDTVALPAAR</sequence>
<protein>
    <submittedName>
        <fullName evidence="1">Uncharacterized protein</fullName>
    </submittedName>
</protein>
<reference evidence="1 2" key="1">
    <citation type="submission" date="2012-02" db="EMBL/GenBank/DDBJ databases">
        <title>The Genome Sequence of Bacteroides nordii CL02T12C05.</title>
        <authorList>
            <consortium name="The Broad Institute Genome Sequencing Platform"/>
            <person name="Earl A."/>
            <person name="Ward D."/>
            <person name="Feldgarden M."/>
            <person name="Gevers D."/>
            <person name="Zitomersky N.L."/>
            <person name="Coyne M.J."/>
            <person name="Comstock L.E."/>
            <person name="Young S.K."/>
            <person name="Zeng Q."/>
            <person name="Gargeya S."/>
            <person name="Fitzgerald M."/>
            <person name="Haas B."/>
            <person name="Abouelleil A."/>
            <person name="Alvarado L."/>
            <person name="Arachchi H.M."/>
            <person name="Berlin A."/>
            <person name="Chapman S.B."/>
            <person name="Gearin G."/>
            <person name="Goldberg J."/>
            <person name="Griggs A."/>
            <person name="Gujja S."/>
            <person name="Hansen M."/>
            <person name="Heiman D."/>
            <person name="Howarth C."/>
            <person name="Larimer J."/>
            <person name="Lui A."/>
            <person name="MacDonald P.J.P."/>
            <person name="McCowen C."/>
            <person name="Montmayeur A."/>
            <person name="Murphy C."/>
            <person name="Neiman D."/>
            <person name="Pearson M."/>
            <person name="Priest M."/>
            <person name="Roberts A."/>
            <person name="Saif S."/>
            <person name="Shea T."/>
            <person name="Sisk P."/>
            <person name="Stolte C."/>
            <person name="Sykes S."/>
            <person name="Wortman J."/>
            <person name="Nusbaum C."/>
            <person name="Birren B."/>
        </authorList>
    </citation>
    <scope>NUCLEOTIDE SEQUENCE [LARGE SCALE GENOMIC DNA]</scope>
    <source>
        <strain evidence="1 2">CL02T12C05</strain>
    </source>
</reference>
<keyword evidence="2" id="KW-1185">Reference proteome</keyword>